<evidence type="ECO:0000256" key="6">
    <source>
        <dbReference type="ARBA" id="ARBA00023230"/>
    </source>
</evidence>
<dbReference type="InterPro" id="IPR004827">
    <property type="entry name" value="bZIP"/>
</dbReference>
<evidence type="ECO:0000256" key="5">
    <source>
        <dbReference type="ARBA" id="ARBA00023163"/>
    </source>
</evidence>
<dbReference type="SUPFAM" id="SSF57959">
    <property type="entry name" value="Leucine zipper domain"/>
    <property type="match status" value="1"/>
</dbReference>
<sequence length="551" mass="58655">MTCASTSSHTATTIEKGAGMGTGVGVDNSEASSLSSGSMKRKHSAVVSSTPGEFDLSLLDSPRPGRPSRMASQDPAMQEARKRARVLRNRAAAQQSREKKRQHMEGLEQENSELRAKNEELGERLSKAEESNADLSARLDSLSQQLQSLQTLLLNTQEQRQAPQKTASLPISSGHSQQQKQQQLSLSPSMLNWSSLTPLAVSPLHTPLHSAQTCVSNSPSNPTFAYTNATTNTLLTPSSHRTFASAAAGATPSSTPALDVSSSSNPILTTNTVPQNIASNGNLSGSSLLSAMTDAIAATSPSLKPSAAMGILSSSVAASDFSGKDLSESAALEQSGTHIYCVVPDSQQRMPLPHTENIYRNQQPQMRSLEATLEAYSSTSSSKNWGQRMSNLAVAVVMSASPQSSPQALWTIFCALWWIISQSGGWISKYQISRIARGILESPQQQQHQQVAANSVSALLSKSVTAGRSRVVHARPDDIGFVSLALLATWLSSGSRTGAALRRVVGSEAVDKVSALVVELRVTARSISSRKQHRLRSSGAACNKQKLFSPP</sequence>
<dbReference type="GO" id="GO:0005634">
    <property type="term" value="C:nucleus"/>
    <property type="evidence" value="ECO:0007669"/>
    <property type="project" value="UniProtKB-SubCell"/>
</dbReference>
<comment type="similarity">
    <text evidence="2">Belongs to the bZIP family.</text>
</comment>
<accession>A0A9W8L024</accession>
<evidence type="ECO:0000259" key="9">
    <source>
        <dbReference type="PROSITE" id="PS50217"/>
    </source>
</evidence>
<feature type="domain" description="BZIP" evidence="9">
    <location>
        <begin position="79"/>
        <end position="142"/>
    </location>
</feature>
<comment type="subcellular location">
    <subcellularLocation>
        <location evidence="1">Nucleus</location>
    </subcellularLocation>
</comment>
<feature type="compositionally biased region" description="Low complexity" evidence="8">
    <location>
        <begin position="1"/>
        <end position="13"/>
    </location>
</feature>
<feature type="compositionally biased region" description="Polar residues" evidence="8">
    <location>
        <begin position="29"/>
        <end position="38"/>
    </location>
</feature>
<organism evidence="10 11">
    <name type="scientific">Coemansia spiralis</name>
    <dbReference type="NCBI Taxonomy" id="417178"/>
    <lineage>
        <taxon>Eukaryota</taxon>
        <taxon>Fungi</taxon>
        <taxon>Fungi incertae sedis</taxon>
        <taxon>Zoopagomycota</taxon>
        <taxon>Kickxellomycotina</taxon>
        <taxon>Kickxellomycetes</taxon>
        <taxon>Kickxellales</taxon>
        <taxon>Kickxellaceae</taxon>
        <taxon>Coemansia</taxon>
    </lineage>
</organism>
<keyword evidence="4" id="KW-0238">DNA-binding</keyword>
<keyword evidence="7" id="KW-0539">Nucleus</keyword>
<dbReference type="Proteomes" id="UP001151518">
    <property type="component" value="Unassembled WGS sequence"/>
</dbReference>
<dbReference type="GO" id="GO:0045944">
    <property type="term" value="P:positive regulation of transcription by RNA polymerase II"/>
    <property type="evidence" value="ECO:0007669"/>
    <property type="project" value="InterPro"/>
</dbReference>
<comment type="caution">
    <text evidence="10">The sequence shown here is derived from an EMBL/GenBank/DDBJ whole genome shotgun (WGS) entry which is preliminary data.</text>
</comment>
<feature type="region of interest" description="Disordered" evidence="8">
    <location>
        <begin position="158"/>
        <end position="186"/>
    </location>
</feature>
<proteinExistence type="inferred from homology"/>
<dbReference type="OrthoDB" id="674948at2759"/>
<evidence type="ECO:0000256" key="3">
    <source>
        <dbReference type="ARBA" id="ARBA00023015"/>
    </source>
</evidence>
<dbReference type="PROSITE" id="PS50217">
    <property type="entry name" value="BZIP"/>
    <property type="match status" value="1"/>
</dbReference>
<feature type="compositionally biased region" description="Polar residues" evidence="8">
    <location>
        <begin position="162"/>
        <end position="171"/>
    </location>
</feature>
<dbReference type="PROSITE" id="PS00036">
    <property type="entry name" value="BZIP_BASIC"/>
    <property type="match status" value="1"/>
</dbReference>
<keyword evidence="6" id="KW-0834">Unfolded protein response</keyword>
<evidence type="ECO:0000256" key="1">
    <source>
        <dbReference type="ARBA" id="ARBA00004123"/>
    </source>
</evidence>
<dbReference type="EMBL" id="JANBTW010000006">
    <property type="protein sequence ID" value="KAJ2680213.1"/>
    <property type="molecule type" value="Genomic_DNA"/>
</dbReference>
<dbReference type="AlphaFoldDB" id="A0A9W8L024"/>
<dbReference type="InterPro" id="IPR044280">
    <property type="entry name" value="Hac1/HY5"/>
</dbReference>
<evidence type="ECO:0000256" key="8">
    <source>
        <dbReference type="SAM" id="MobiDB-lite"/>
    </source>
</evidence>
<evidence type="ECO:0000313" key="11">
    <source>
        <dbReference type="Proteomes" id="UP001151518"/>
    </source>
</evidence>
<name>A0A9W8L024_9FUNG</name>
<dbReference type="Pfam" id="PF07716">
    <property type="entry name" value="bZIP_2"/>
    <property type="match status" value="1"/>
</dbReference>
<reference evidence="10" key="1">
    <citation type="submission" date="2022-07" db="EMBL/GenBank/DDBJ databases">
        <title>Phylogenomic reconstructions and comparative analyses of Kickxellomycotina fungi.</title>
        <authorList>
            <person name="Reynolds N.K."/>
            <person name="Stajich J.E."/>
            <person name="Barry K."/>
            <person name="Grigoriev I.V."/>
            <person name="Crous P."/>
            <person name="Smith M.E."/>
        </authorList>
    </citation>
    <scope>NUCLEOTIDE SEQUENCE</scope>
    <source>
        <strain evidence="10">NRRL 3115</strain>
    </source>
</reference>
<dbReference type="Gene3D" id="1.20.5.170">
    <property type="match status" value="1"/>
</dbReference>
<keyword evidence="5" id="KW-0804">Transcription</keyword>
<evidence type="ECO:0000256" key="4">
    <source>
        <dbReference type="ARBA" id="ARBA00023125"/>
    </source>
</evidence>
<keyword evidence="3" id="KW-0805">Transcription regulation</keyword>
<dbReference type="SMART" id="SM00338">
    <property type="entry name" value="BRLZ"/>
    <property type="match status" value="1"/>
</dbReference>
<gene>
    <name evidence="10" type="ORF">GGI25_000806</name>
</gene>
<evidence type="ECO:0000313" key="10">
    <source>
        <dbReference type="EMBL" id="KAJ2680213.1"/>
    </source>
</evidence>
<dbReference type="InterPro" id="IPR046347">
    <property type="entry name" value="bZIP_sf"/>
</dbReference>
<evidence type="ECO:0000256" key="7">
    <source>
        <dbReference type="ARBA" id="ARBA00023242"/>
    </source>
</evidence>
<dbReference type="PANTHER" id="PTHR46714">
    <property type="entry name" value="TRANSCRIPTIONAL ACTIVATOR HAC1"/>
    <property type="match status" value="1"/>
</dbReference>
<dbReference type="PANTHER" id="PTHR46714:SF6">
    <property type="entry name" value="TRANSCRIPTIONAL ACTIVATOR HAC1"/>
    <property type="match status" value="1"/>
</dbReference>
<feature type="region of interest" description="Disordered" evidence="8">
    <location>
        <begin position="1"/>
        <end position="132"/>
    </location>
</feature>
<protein>
    <recommendedName>
        <fullName evidence="9">BZIP domain-containing protein</fullName>
    </recommendedName>
</protein>
<dbReference type="GO" id="GO:0006986">
    <property type="term" value="P:response to unfolded protein"/>
    <property type="evidence" value="ECO:0007669"/>
    <property type="project" value="UniProtKB-KW"/>
</dbReference>
<feature type="compositionally biased region" description="Basic and acidic residues" evidence="8">
    <location>
        <begin position="112"/>
        <end position="130"/>
    </location>
</feature>
<feature type="compositionally biased region" description="Low complexity" evidence="8">
    <location>
        <begin position="172"/>
        <end position="186"/>
    </location>
</feature>
<dbReference type="GO" id="GO:0000981">
    <property type="term" value="F:DNA-binding transcription factor activity, RNA polymerase II-specific"/>
    <property type="evidence" value="ECO:0007669"/>
    <property type="project" value="InterPro"/>
</dbReference>
<evidence type="ECO:0000256" key="2">
    <source>
        <dbReference type="ARBA" id="ARBA00007163"/>
    </source>
</evidence>
<dbReference type="GO" id="GO:0003677">
    <property type="term" value="F:DNA binding"/>
    <property type="evidence" value="ECO:0007669"/>
    <property type="project" value="UniProtKB-KW"/>
</dbReference>